<dbReference type="EMBL" id="CP012333">
    <property type="protein sequence ID" value="AKU93495.1"/>
    <property type="molecule type" value="Genomic_DNA"/>
</dbReference>
<dbReference type="STRING" id="1391654.AKJ09_00159"/>
<organism evidence="1 2">
    <name type="scientific">Labilithrix luteola</name>
    <dbReference type="NCBI Taxonomy" id="1391654"/>
    <lineage>
        <taxon>Bacteria</taxon>
        <taxon>Pseudomonadati</taxon>
        <taxon>Myxococcota</taxon>
        <taxon>Polyangia</taxon>
        <taxon>Polyangiales</taxon>
        <taxon>Labilitrichaceae</taxon>
        <taxon>Labilithrix</taxon>
    </lineage>
</organism>
<dbReference type="KEGG" id="llu:AKJ09_00159"/>
<keyword evidence="2" id="KW-1185">Reference proteome</keyword>
<evidence type="ECO:0000313" key="1">
    <source>
        <dbReference type="EMBL" id="AKU93495.1"/>
    </source>
</evidence>
<sequence length="123" mass="13671">MANEKEMNEILDKFHSEIPGFIAASLVDLDSGMTLAVRSNRNDFDLAVASAYNSELVKQKQKIMKALNLTTHLEDMILTLGDQIHFLKLVTPGTFIYLAADRSSSNIAIVRTVVNKYSKPLTV</sequence>
<evidence type="ECO:0000313" key="2">
    <source>
        <dbReference type="Proteomes" id="UP000064967"/>
    </source>
</evidence>
<dbReference type="OrthoDB" id="8611817at2"/>
<dbReference type="Gene3D" id="3.30.450.30">
    <property type="entry name" value="Dynein light chain 2a, cytoplasmic"/>
    <property type="match status" value="1"/>
</dbReference>
<dbReference type="AlphaFoldDB" id="A0A0K1PIZ7"/>
<gene>
    <name evidence="1" type="ORF">AKJ09_00159</name>
</gene>
<accession>A0A0K1PIZ7</accession>
<name>A0A0K1PIZ7_9BACT</name>
<dbReference type="Proteomes" id="UP000064967">
    <property type="component" value="Chromosome"/>
</dbReference>
<reference evidence="1 2" key="1">
    <citation type="submission" date="2015-08" db="EMBL/GenBank/DDBJ databases">
        <authorList>
            <person name="Babu N.S."/>
            <person name="Beckwith C.J."/>
            <person name="Beseler K.G."/>
            <person name="Brison A."/>
            <person name="Carone J.V."/>
            <person name="Caskin T.P."/>
            <person name="Diamond M."/>
            <person name="Durham M.E."/>
            <person name="Foxe J.M."/>
            <person name="Go M."/>
            <person name="Henderson B.A."/>
            <person name="Jones I.B."/>
            <person name="McGettigan J.A."/>
            <person name="Micheletti S.J."/>
            <person name="Nasrallah M.E."/>
            <person name="Ortiz D."/>
            <person name="Piller C.R."/>
            <person name="Privatt S.R."/>
            <person name="Schneider S.L."/>
            <person name="Sharp S."/>
            <person name="Smith T.C."/>
            <person name="Stanton J.D."/>
            <person name="Ullery H.E."/>
            <person name="Wilson R.J."/>
            <person name="Serrano M.G."/>
            <person name="Buck G."/>
            <person name="Lee V."/>
            <person name="Wang Y."/>
            <person name="Carvalho R."/>
            <person name="Voegtly L."/>
            <person name="Shi R."/>
            <person name="Duckworth R."/>
            <person name="Johnson A."/>
            <person name="Loviza R."/>
            <person name="Walstead R."/>
            <person name="Shah Z."/>
            <person name="Kiflezghi M."/>
            <person name="Wade K."/>
            <person name="Ball S.L."/>
            <person name="Bradley K.W."/>
            <person name="Asai D.J."/>
            <person name="Bowman C.A."/>
            <person name="Russell D.A."/>
            <person name="Pope W.H."/>
            <person name="Jacobs-Sera D."/>
            <person name="Hendrix R.W."/>
            <person name="Hatfull G.F."/>
        </authorList>
    </citation>
    <scope>NUCLEOTIDE SEQUENCE [LARGE SCALE GENOMIC DNA]</scope>
    <source>
        <strain evidence="1 2">DSM 27648</strain>
    </source>
</reference>
<proteinExistence type="predicted"/>
<evidence type="ECO:0008006" key="3">
    <source>
        <dbReference type="Google" id="ProtNLM"/>
    </source>
</evidence>
<protein>
    <recommendedName>
        <fullName evidence="3">Roadblock/LAMTOR2 domain-containing protein</fullName>
    </recommendedName>
</protein>